<dbReference type="AlphaFoldDB" id="A0A4C1W758"/>
<feature type="region of interest" description="Disordered" evidence="1">
    <location>
        <begin position="175"/>
        <end position="266"/>
    </location>
</feature>
<feature type="compositionally biased region" description="Gly residues" evidence="1">
    <location>
        <begin position="243"/>
        <end position="252"/>
    </location>
</feature>
<gene>
    <name evidence="2" type="ORF">EVAR_24168_1</name>
</gene>
<name>A0A4C1W758_EUMVA</name>
<comment type="caution">
    <text evidence="2">The sequence shown here is derived from an EMBL/GenBank/DDBJ whole genome shotgun (WGS) entry which is preliminary data.</text>
</comment>
<accession>A0A4C1W758</accession>
<proteinExistence type="predicted"/>
<organism evidence="2 3">
    <name type="scientific">Eumeta variegata</name>
    <name type="common">Bagworm moth</name>
    <name type="synonym">Eumeta japonica</name>
    <dbReference type="NCBI Taxonomy" id="151549"/>
    <lineage>
        <taxon>Eukaryota</taxon>
        <taxon>Metazoa</taxon>
        <taxon>Ecdysozoa</taxon>
        <taxon>Arthropoda</taxon>
        <taxon>Hexapoda</taxon>
        <taxon>Insecta</taxon>
        <taxon>Pterygota</taxon>
        <taxon>Neoptera</taxon>
        <taxon>Endopterygota</taxon>
        <taxon>Lepidoptera</taxon>
        <taxon>Glossata</taxon>
        <taxon>Ditrysia</taxon>
        <taxon>Tineoidea</taxon>
        <taxon>Psychidae</taxon>
        <taxon>Oiketicinae</taxon>
        <taxon>Eumeta</taxon>
    </lineage>
</organism>
<protein>
    <submittedName>
        <fullName evidence="2">Uncharacterized protein</fullName>
    </submittedName>
</protein>
<dbReference type="Proteomes" id="UP000299102">
    <property type="component" value="Unassembled WGS sequence"/>
</dbReference>
<dbReference type="EMBL" id="BGZK01000475">
    <property type="protein sequence ID" value="GBP45975.1"/>
    <property type="molecule type" value="Genomic_DNA"/>
</dbReference>
<evidence type="ECO:0000313" key="3">
    <source>
        <dbReference type="Proteomes" id="UP000299102"/>
    </source>
</evidence>
<sequence>MGDLDFHAPRLAAPRRAGVTRICTASVHRDDIEIFLRTYTNPTNTFSSTHKGSDYVLRLCPYKRSLKHVEGVRRAGAHLRPPDFVLMPGRTARKAGTLNRIIPLSTPRITEIHGARAAPAPRRPFRAVAPVTRPAAAPRPGARKRDRIQFIRRTHEKRSGVYFERVRHVTRRHNIPRGPTTVHINDITNDRDWNRDRNESGVGIEKEDGTRITGADGDANGTDQTQRHKLNTENETVKAQGNAAGGAGGGRGFRQSRRGRRQEATVSGGYCAPAIVSVATRRHSKRRHTNNPVYPAPIDVLHQKYMCYTQHNLEALWRDGRTRRTKCCTRVASVIVRVGGFIGADGRGAGGGAGGGAGRVGEAPTLINERSL</sequence>
<evidence type="ECO:0000256" key="1">
    <source>
        <dbReference type="SAM" id="MobiDB-lite"/>
    </source>
</evidence>
<feature type="region of interest" description="Disordered" evidence="1">
    <location>
        <begin position="349"/>
        <end position="372"/>
    </location>
</feature>
<feature type="compositionally biased region" description="Gly residues" evidence="1">
    <location>
        <begin position="349"/>
        <end position="359"/>
    </location>
</feature>
<keyword evidence="3" id="KW-1185">Reference proteome</keyword>
<evidence type="ECO:0000313" key="2">
    <source>
        <dbReference type="EMBL" id="GBP45975.1"/>
    </source>
</evidence>
<feature type="compositionally biased region" description="Basic and acidic residues" evidence="1">
    <location>
        <begin position="188"/>
        <end position="210"/>
    </location>
</feature>
<reference evidence="2 3" key="1">
    <citation type="journal article" date="2019" name="Commun. Biol.">
        <title>The bagworm genome reveals a unique fibroin gene that provides high tensile strength.</title>
        <authorList>
            <person name="Kono N."/>
            <person name="Nakamura H."/>
            <person name="Ohtoshi R."/>
            <person name="Tomita M."/>
            <person name="Numata K."/>
            <person name="Arakawa K."/>
        </authorList>
    </citation>
    <scope>NUCLEOTIDE SEQUENCE [LARGE SCALE GENOMIC DNA]</scope>
</reference>